<organism evidence="1">
    <name type="scientific">marine metagenome</name>
    <dbReference type="NCBI Taxonomy" id="408172"/>
    <lineage>
        <taxon>unclassified sequences</taxon>
        <taxon>metagenomes</taxon>
        <taxon>ecological metagenomes</taxon>
    </lineage>
</organism>
<evidence type="ECO:0008006" key="2">
    <source>
        <dbReference type="Google" id="ProtNLM"/>
    </source>
</evidence>
<proteinExistence type="predicted"/>
<protein>
    <recommendedName>
        <fullName evidence="2">SprT-like domain-containing protein</fullName>
    </recommendedName>
</protein>
<evidence type="ECO:0000313" key="1">
    <source>
        <dbReference type="EMBL" id="SUZ94576.1"/>
    </source>
</evidence>
<name>A0A381RRR6_9ZZZZ</name>
<dbReference type="EMBL" id="UINC01002248">
    <property type="protein sequence ID" value="SUZ94576.1"/>
    <property type="molecule type" value="Genomic_DNA"/>
</dbReference>
<feature type="non-terminal residue" evidence="1">
    <location>
        <position position="154"/>
    </location>
</feature>
<dbReference type="AlphaFoldDB" id="A0A381RRR6"/>
<gene>
    <name evidence="1" type="ORF">METZ01_LOCUS47430</name>
</gene>
<reference evidence="1" key="1">
    <citation type="submission" date="2018-05" db="EMBL/GenBank/DDBJ databases">
        <authorList>
            <person name="Lanie J.A."/>
            <person name="Ng W.-L."/>
            <person name="Kazmierczak K.M."/>
            <person name="Andrzejewski T.M."/>
            <person name="Davidsen T.M."/>
            <person name="Wayne K.J."/>
            <person name="Tettelin H."/>
            <person name="Glass J.I."/>
            <person name="Rusch D."/>
            <person name="Podicherti R."/>
            <person name="Tsui H.-C.T."/>
            <person name="Winkler M.E."/>
        </authorList>
    </citation>
    <scope>NUCLEOTIDE SEQUENCE</scope>
</reference>
<sequence length="154" mass="17998">MFDNLSLDMFGHLMPNNPPPPNLRDFQRQKLYRFEEARLQKHPFNLDLTLPECTTLARKYNPRIKVKDGRGRRHAGASFGENLITLPRWARQTVIVLHEIAHTLVDDRKYPHHGAEFVGVLFALLSQESISTIPELCEAANRSKLRYDHNWIYH</sequence>
<accession>A0A381RRR6</accession>